<dbReference type="EMBL" id="BSYO01000040">
    <property type="protein sequence ID" value="GMH31334.1"/>
    <property type="molecule type" value="Genomic_DNA"/>
</dbReference>
<keyword evidence="6" id="KW-0862">Zinc</keyword>
<keyword evidence="8 12" id="KW-0472">Membrane</keyword>
<evidence type="ECO:0000256" key="3">
    <source>
        <dbReference type="ARBA" id="ARBA00022692"/>
    </source>
</evidence>
<keyword evidence="5 11" id="KW-0863">Zinc-finger</keyword>
<dbReference type="InterPro" id="IPR013083">
    <property type="entry name" value="Znf_RING/FYVE/PHD"/>
</dbReference>
<keyword evidence="15" id="KW-1185">Reference proteome</keyword>
<dbReference type="Pfam" id="PF00097">
    <property type="entry name" value="zf-C3HC4"/>
    <property type="match status" value="1"/>
</dbReference>
<dbReference type="PROSITE" id="PS00518">
    <property type="entry name" value="ZF_RING_1"/>
    <property type="match status" value="1"/>
</dbReference>
<comment type="caution">
    <text evidence="14">The sequence shown here is derived from an EMBL/GenBank/DDBJ whole genome shotgun (WGS) entry which is preliminary data.</text>
</comment>
<evidence type="ECO:0000259" key="13">
    <source>
        <dbReference type="PROSITE" id="PS50089"/>
    </source>
</evidence>
<evidence type="ECO:0000256" key="8">
    <source>
        <dbReference type="ARBA" id="ARBA00023136"/>
    </source>
</evidence>
<evidence type="ECO:0000256" key="6">
    <source>
        <dbReference type="ARBA" id="ARBA00022833"/>
    </source>
</evidence>
<dbReference type="PANTHER" id="PTHR22894:SF5">
    <property type="entry name" value="RING-TYPE DOMAIN-CONTAINING PROTEIN"/>
    <property type="match status" value="1"/>
</dbReference>
<evidence type="ECO:0000256" key="1">
    <source>
        <dbReference type="ARBA" id="ARBA00004127"/>
    </source>
</evidence>
<proteinExistence type="predicted"/>
<gene>
    <name evidence="14" type="ORF">Nepgr_033177</name>
</gene>
<dbReference type="Gene3D" id="3.30.40.10">
    <property type="entry name" value="Zinc/RING finger domain, C3HC4 (zinc finger)"/>
    <property type="match status" value="1"/>
</dbReference>
<dbReference type="GO" id="GO:0012505">
    <property type="term" value="C:endomembrane system"/>
    <property type="evidence" value="ECO:0007669"/>
    <property type="project" value="UniProtKB-SubCell"/>
</dbReference>
<evidence type="ECO:0000256" key="11">
    <source>
        <dbReference type="PROSITE-ProRule" id="PRU00175"/>
    </source>
</evidence>
<keyword evidence="7 12" id="KW-1133">Transmembrane helix</keyword>
<accession>A0AAD3Y8H2</accession>
<dbReference type="AlphaFoldDB" id="A0AAD3Y8H2"/>
<dbReference type="GO" id="GO:0061630">
    <property type="term" value="F:ubiquitin protein ligase activity"/>
    <property type="evidence" value="ECO:0007669"/>
    <property type="project" value="InterPro"/>
</dbReference>
<dbReference type="Proteomes" id="UP001279734">
    <property type="component" value="Unassembled WGS sequence"/>
</dbReference>
<sequence>MDDGPPENDFCSICHSNFNIPCQANCSHWYCGNCILQVWRHGSALQPCKCPLCRRPINLLIPTEASLQQRHIPDVRLIIGQIEAYNRSFGGRATGIIQRLRDLPFLLRRLLHDLIDPRRSLPLVIKARVYLATILSAVYFLSPVDIIPEGVLGLIGFLDDLIILLMCALYVAAVYRSVLVFRHGGS</sequence>
<dbReference type="InterPro" id="IPR001841">
    <property type="entry name" value="Znf_RING"/>
</dbReference>
<evidence type="ECO:0000256" key="5">
    <source>
        <dbReference type="ARBA" id="ARBA00022771"/>
    </source>
</evidence>
<keyword evidence="4" id="KW-0479">Metal-binding</keyword>
<feature type="transmembrane region" description="Helical" evidence="12">
    <location>
        <begin position="123"/>
        <end position="141"/>
    </location>
</feature>
<protein>
    <recommendedName>
        <fullName evidence="2">E3 ubiquitin-protein ligase RNF170</fullName>
    </recommendedName>
    <alternativeName>
        <fullName evidence="10">RING finger protein 170</fullName>
    </alternativeName>
    <alternativeName>
        <fullName evidence="9">RING-type E3 ubiquitin transferase RNF170</fullName>
    </alternativeName>
</protein>
<organism evidence="14 15">
    <name type="scientific">Nepenthes gracilis</name>
    <name type="common">Slender pitcher plant</name>
    <dbReference type="NCBI Taxonomy" id="150966"/>
    <lineage>
        <taxon>Eukaryota</taxon>
        <taxon>Viridiplantae</taxon>
        <taxon>Streptophyta</taxon>
        <taxon>Embryophyta</taxon>
        <taxon>Tracheophyta</taxon>
        <taxon>Spermatophyta</taxon>
        <taxon>Magnoliopsida</taxon>
        <taxon>eudicotyledons</taxon>
        <taxon>Gunneridae</taxon>
        <taxon>Pentapetalae</taxon>
        <taxon>Caryophyllales</taxon>
        <taxon>Nepenthaceae</taxon>
        <taxon>Nepenthes</taxon>
    </lineage>
</organism>
<keyword evidence="3 12" id="KW-0812">Transmembrane</keyword>
<dbReference type="PROSITE" id="PS50089">
    <property type="entry name" value="ZF_RING_2"/>
    <property type="match status" value="1"/>
</dbReference>
<dbReference type="SUPFAM" id="SSF57850">
    <property type="entry name" value="RING/U-box"/>
    <property type="match status" value="1"/>
</dbReference>
<dbReference type="PANTHER" id="PTHR22894">
    <property type="entry name" value="RING-TYPE DOMAIN-CONTAINING PROTEIN"/>
    <property type="match status" value="1"/>
</dbReference>
<dbReference type="SMART" id="SM00184">
    <property type="entry name" value="RING"/>
    <property type="match status" value="1"/>
</dbReference>
<evidence type="ECO:0000256" key="7">
    <source>
        <dbReference type="ARBA" id="ARBA00022989"/>
    </source>
</evidence>
<comment type="subcellular location">
    <subcellularLocation>
        <location evidence="1">Endomembrane system</location>
        <topology evidence="1">Multi-pass membrane protein</topology>
    </subcellularLocation>
</comment>
<evidence type="ECO:0000256" key="9">
    <source>
        <dbReference type="ARBA" id="ARBA00030110"/>
    </source>
</evidence>
<evidence type="ECO:0000256" key="10">
    <source>
        <dbReference type="ARBA" id="ARBA00031107"/>
    </source>
</evidence>
<evidence type="ECO:0000256" key="12">
    <source>
        <dbReference type="SAM" id="Phobius"/>
    </source>
</evidence>
<evidence type="ECO:0000313" key="14">
    <source>
        <dbReference type="EMBL" id="GMH31334.1"/>
    </source>
</evidence>
<feature type="domain" description="RING-type" evidence="13">
    <location>
        <begin position="11"/>
        <end position="54"/>
    </location>
</feature>
<evidence type="ECO:0000313" key="15">
    <source>
        <dbReference type="Proteomes" id="UP001279734"/>
    </source>
</evidence>
<name>A0AAD3Y8H2_NEPGR</name>
<feature type="transmembrane region" description="Helical" evidence="12">
    <location>
        <begin position="161"/>
        <end position="181"/>
    </location>
</feature>
<dbReference type="Pfam" id="PF06803">
    <property type="entry name" value="DUF1232"/>
    <property type="match status" value="1"/>
</dbReference>
<evidence type="ECO:0000256" key="2">
    <source>
        <dbReference type="ARBA" id="ARBA00014068"/>
    </source>
</evidence>
<dbReference type="GO" id="GO:0008270">
    <property type="term" value="F:zinc ion binding"/>
    <property type="evidence" value="ECO:0007669"/>
    <property type="project" value="UniProtKB-KW"/>
</dbReference>
<evidence type="ECO:0000256" key="4">
    <source>
        <dbReference type="ARBA" id="ARBA00022723"/>
    </source>
</evidence>
<dbReference type="InterPro" id="IPR018957">
    <property type="entry name" value="Znf_C3HC4_RING-type"/>
</dbReference>
<dbReference type="InterPro" id="IPR010652">
    <property type="entry name" value="DUF1232"/>
</dbReference>
<dbReference type="InterPro" id="IPR038896">
    <property type="entry name" value="RNF170"/>
</dbReference>
<dbReference type="InterPro" id="IPR017907">
    <property type="entry name" value="Znf_RING_CS"/>
</dbReference>
<reference evidence="14" key="1">
    <citation type="submission" date="2023-05" db="EMBL/GenBank/DDBJ databases">
        <title>Nepenthes gracilis genome sequencing.</title>
        <authorList>
            <person name="Fukushima K."/>
        </authorList>
    </citation>
    <scope>NUCLEOTIDE SEQUENCE</scope>
    <source>
        <strain evidence="14">SING2019-196</strain>
    </source>
</reference>
<dbReference type="CDD" id="cd16539">
    <property type="entry name" value="RING-HC_RNF113A_B"/>
    <property type="match status" value="1"/>
</dbReference>